<dbReference type="Pfam" id="PF13145">
    <property type="entry name" value="Rotamase_2"/>
    <property type="match status" value="1"/>
</dbReference>
<keyword evidence="7" id="KW-0143">Chaperone</keyword>
<evidence type="ECO:0000256" key="7">
    <source>
        <dbReference type="ARBA" id="ARBA00023186"/>
    </source>
</evidence>
<dbReference type="EMBL" id="FMAQ01000006">
    <property type="protein sequence ID" value="SCC11961.1"/>
    <property type="molecule type" value="Genomic_DNA"/>
</dbReference>
<evidence type="ECO:0000256" key="6">
    <source>
        <dbReference type="ARBA" id="ARBA00023136"/>
    </source>
</evidence>
<dbReference type="PANTHER" id="PTHR47529:SF1">
    <property type="entry name" value="PERIPLASMIC CHAPERONE PPID"/>
    <property type="match status" value="1"/>
</dbReference>
<dbReference type="SUPFAM" id="SSF54534">
    <property type="entry name" value="FKBP-like"/>
    <property type="match status" value="1"/>
</dbReference>
<evidence type="ECO:0000313" key="14">
    <source>
        <dbReference type="EMBL" id="SCC11961.1"/>
    </source>
</evidence>
<evidence type="ECO:0000256" key="11">
    <source>
        <dbReference type="PROSITE-ProRule" id="PRU00278"/>
    </source>
</evidence>
<dbReference type="AlphaFoldDB" id="A0A1C4BYK1"/>
<dbReference type="Gene3D" id="1.10.4030.10">
    <property type="entry name" value="Porin chaperone SurA, peptide-binding domain"/>
    <property type="match status" value="1"/>
</dbReference>
<keyword evidence="6 12" id="KW-0472">Membrane</keyword>
<sequence length="620" mass="70155">MMETIRTAANNLVVKIIFAIIILCFIFTGVGFLGFGGGNNSARDQQQYIAKVDGDGISRTEFEAQARRATANTGGDSSFIKQIRRGVLSDQIDNYLAYKFSAKIGVTISNEQIKNYIKKQRDFFKNGKFDTQKYLNLLAENNITPDAYAEIIRTVLQQQQVINALTNSSFVLPIDSEISSLKNQTRSVYATSVNTSISDIDETHITIDDEQKYYNENLKEFFRKERVKVKYIFVSEDAIRKTIDVTEDEIKNEYNKNIKTYSYPAKKAYSVIFVIDEQQANQIAKDLSSGADFDNIAKTFNQNHDISPYGKNGSLGWFADDDSLPQVFKNAQLKKVGKISSPIKVDGGYAIVKLDDIQPSKVMDFDFAKYEIDSKLTQQKIQQTLENDENKIKIALHDSPKSIEELAKKVGLEVKTSDWIFFNDKFGITTHPEVSDVVFSEEMIADGKATGKISDLIIAERNYGRYDFVVQTIDYRPEGVAPFDEVKNEIHKKLYAKMAQNQFKSSVDNILTQLNETGEAKNVQFAQKYTLKRNSTELDPKVVNMVFNLNPSASGKRIFGAEFIDDKSAYIVVLTKVDTPTKYEDLSSELLPLFISEMHYYLAADIRSKAKIEIMPDANL</sequence>
<keyword evidence="4 12" id="KW-0812">Transmembrane</keyword>
<dbReference type="Proteomes" id="UP000199670">
    <property type="component" value="Unassembled WGS sequence"/>
</dbReference>
<dbReference type="OrthoDB" id="9812372at2"/>
<dbReference type="RefSeq" id="WP_091348656.1">
    <property type="nucleotide sequence ID" value="NZ_FMAQ01000006.1"/>
</dbReference>
<proteinExistence type="inferred from homology"/>
<dbReference type="Gene3D" id="3.10.50.40">
    <property type="match status" value="1"/>
</dbReference>
<evidence type="ECO:0000313" key="15">
    <source>
        <dbReference type="Proteomes" id="UP000199670"/>
    </source>
</evidence>
<accession>A0A1C4BYK1</accession>
<dbReference type="InterPro" id="IPR052029">
    <property type="entry name" value="PpiD_chaperone"/>
</dbReference>
<evidence type="ECO:0000256" key="9">
    <source>
        <dbReference type="ARBA" id="ARBA00040743"/>
    </source>
</evidence>
<dbReference type="GO" id="GO:0003755">
    <property type="term" value="F:peptidyl-prolyl cis-trans isomerase activity"/>
    <property type="evidence" value="ECO:0007669"/>
    <property type="project" value="UniProtKB-KW"/>
</dbReference>
<evidence type="ECO:0000259" key="13">
    <source>
        <dbReference type="PROSITE" id="PS50198"/>
    </source>
</evidence>
<dbReference type="Pfam" id="PF13624">
    <property type="entry name" value="SurA_N_3"/>
    <property type="match status" value="1"/>
</dbReference>
<dbReference type="PROSITE" id="PS50198">
    <property type="entry name" value="PPIC_PPIASE_2"/>
    <property type="match status" value="1"/>
</dbReference>
<dbReference type="GO" id="GO:0005886">
    <property type="term" value="C:plasma membrane"/>
    <property type="evidence" value="ECO:0007669"/>
    <property type="project" value="UniProtKB-SubCell"/>
</dbReference>
<dbReference type="STRING" id="1798182.GA0061081_10660"/>
<evidence type="ECO:0000256" key="4">
    <source>
        <dbReference type="ARBA" id="ARBA00022692"/>
    </source>
</evidence>
<keyword evidence="11" id="KW-0697">Rotamase</keyword>
<dbReference type="InterPro" id="IPR027304">
    <property type="entry name" value="Trigger_fact/SurA_dom_sf"/>
</dbReference>
<evidence type="ECO:0000256" key="10">
    <source>
        <dbReference type="ARBA" id="ARBA00042775"/>
    </source>
</evidence>
<feature type="transmembrane region" description="Helical" evidence="12">
    <location>
        <begin position="12"/>
        <end position="35"/>
    </location>
</feature>
<dbReference type="SUPFAM" id="SSF109998">
    <property type="entry name" value="Triger factor/SurA peptide-binding domain-like"/>
    <property type="match status" value="1"/>
</dbReference>
<dbReference type="PANTHER" id="PTHR47529">
    <property type="entry name" value="PEPTIDYL-PROLYL CIS-TRANS ISOMERASE D"/>
    <property type="match status" value="1"/>
</dbReference>
<keyword evidence="2" id="KW-1003">Cell membrane</keyword>
<gene>
    <name evidence="14" type="ORF">GA0061081_10660</name>
</gene>
<keyword evidence="15" id="KW-1185">Reference proteome</keyword>
<dbReference type="InterPro" id="IPR046357">
    <property type="entry name" value="PPIase_dom_sf"/>
</dbReference>
<name>A0A1C4BYK1_9GAMM</name>
<organism evidence="14 15">
    <name type="scientific">Gilliamella bombicola</name>
    <dbReference type="NCBI Taxonomy" id="1798182"/>
    <lineage>
        <taxon>Bacteria</taxon>
        <taxon>Pseudomonadati</taxon>
        <taxon>Pseudomonadota</taxon>
        <taxon>Gammaproteobacteria</taxon>
        <taxon>Orbales</taxon>
        <taxon>Orbaceae</taxon>
        <taxon>Gilliamella</taxon>
    </lineage>
</organism>
<evidence type="ECO:0000256" key="2">
    <source>
        <dbReference type="ARBA" id="ARBA00022475"/>
    </source>
</evidence>
<evidence type="ECO:0000256" key="5">
    <source>
        <dbReference type="ARBA" id="ARBA00022989"/>
    </source>
</evidence>
<evidence type="ECO:0000256" key="12">
    <source>
        <dbReference type="SAM" id="Phobius"/>
    </source>
</evidence>
<keyword evidence="11 14" id="KW-0413">Isomerase</keyword>
<evidence type="ECO:0000256" key="3">
    <source>
        <dbReference type="ARBA" id="ARBA00022519"/>
    </source>
</evidence>
<protein>
    <recommendedName>
        <fullName evidence="9">Periplasmic chaperone PpiD</fullName>
    </recommendedName>
    <alternativeName>
        <fullName evidence="10">Periplasmic folding chaperone</fullName>
    </alternativeName>
</protein>
<evidence type="ECO:0000256" key="1">
    <source>
        <dbReference type="ARBA" id="ARBA00004382"/>
    </source>
</evidence>
<evidence type="ECO:0000256" key="8">
    <source>
        <dbReference type="ARBA" id="ARBA00038408"/>
    </source>
</evidence>
<keyword evidence="3" id="KW-0997">Cell inner membrane</keyword>
<feature type="domain" description="PpiC" evidence="13">
    <location>
        <begin position="264"/>
        <end position="356"/>
    </location>
</feature>
<dbReference type="InterPro" id="IPR000297">
    <property type="entry name" value="PPIase_PpiC"/>
</dbReference>
<reference evidence="15" key="1">
    <citation type="submission" date="2016-08" db="EMBL/GenBank/DDBJ databases">
        <authorList>
            <person name="Varghese N."/>
            <person name="Submissions Spin"/>
        </authorList>
    </citation>
    <scope>NUCLEOTIDE SEQUENCE [LARGE SCALE GENOMIC DNA]</scope>
    <source>
        <strain evidence="15">R-53248</strain>
    </source>
</reference>
<keyword evidence="5 12" id="KW-1133">Transmembrane helix</keyword>
<comment type="subcellular location">
    <subcellularLocation>
        <location evidence="1">Cell inner membrane</location>
        <topology evidence="1">Single-pass type II membrane protein</topology>
        <orientation evidence="1">Periplasmic side</orientation>
    </subcellularLocation>
</comment>
<comment type="similarity">
    <text evidence="8">Belongs to the PpiD chaperone family.</text>
</comment>